<keyword evidence="3" id="KW-0813">Transport</keyword>
<accession>A0ABS1V1A3</accession>
<proteinExistence type="inferred from homology"/>
<dbReference type="PANTHER" id="PTHR12778">
    <property type="entry name" value="SOLUTE CARRIER FAMILY 33 ACETYL-COA TRANSPORTER -RELATED"/>
    <property type="match status" value="1"/>
</dbReference>
<dbReference type="EMBL" id="JAEUXJ010000003">
    <property type="protein sequence ID" value="MBL6455476.1"/>
    <property type="molecule type" value="Genomic_DNA"/>
</dbReference>
<comment type="similarity">
    <text evidence="2">Belongs to the major facilitator superfamily.</text>
</comment>
<keyword evidence="5 7" id="KW-1133">Transmembrane helix</keyword>
<feature type="transmembrane region" description="Helical" evidence="7">
    <location>
        <begin position="48"/>
        <end position="69"/>
    </location>
</feature>
<feature type="transmembrane region" description="Helical" evidence="7">
    <location>
        <begin position="391"/>
        <end position="413"/>
    </location>
</feature>
<evidence type="ECO:0000313" key="9">
    <source>
        <dbReference type="Proteomes" id="UP000606490"/>
    </source>
</evidence>
<dbReference type="InterPro" id="IPR036259">
    <property type="entry name" value="MFS_trans_sf"/>
</dbReference>
<keyword evidence="6 7" id="KW-0472">Membrane</keyword>
<feature type="transmembrane region" description="Helical" evidence="7">
    <location>
        <begin position="151"/>
        <end position="174"/>
    </location>
</feature>
<feature type="transmembrane region" description="Helical" evidence="7">
    <location>
        <begin position="272"/>
        <end position="293"/>
    </location>
</feature>
<evidence type="ECO:0000256" key="7">
    <source>
        <dbReference type="SAM" id="Phobius"/>
    </source>
</evidence>
<feature type="transmembrane region" description="Helical" evidence="7">
    <location>
        <begin position="235"/>
        <end position="260"/>
    </location>
</feature>
<feature type="transmembrane region" description="Helical" evidence="7">
    <location>
        <begin position="115"/>
        <end position="139"/>
    </location>
</feature>
<dbReference type="NCBIfam" id="TIGR00901">
    <property type="entry name" value="2A0125"/>
    <property type="match status" value="1"/>
</dbReference>
<evidence type="ECO:0000313" key="8">
    <source>
        <dbReference type="EMBL" id="MBL6455476.1"/>
    </source>
</evidence>
<evidence type="ECO:0000256" key="3">
    <source>
        <dbReference type="ARBA" id="ARBA00022448"/>
    </source>
</evidence>
<dbReference type="SUPFAM" id="SSF103473">
    <property type="entry name" value="MFS general substrate transporter"/>
    <property type="match status" value="1"/>
</dbReference>
<feature type="transmembrane region" description="Helical" evidence="7">
    <location>
        <begin position="90"/>
        <end position="109"/>
    </location>
</feature>
<evidence type="ECO:0000256" key="1">
    <source>
        <dbReference type="ARBA" id="ARBA00004141"/>
    </source>
</evidence>
<evidence type="ECO:0000256" key="6">
    <source>
        <dbReference type="ARBA" id="ARBA00023136"/>
    </source>
</evidence>
<name>A0ABS1V1A3_9PROT</name>
<dbReference type="Proteomes" id="UP000606490">
    <property type="component" value="Unassembled WGS sequence"/>
</dbReference>
<dbReference type="InterPro" id="IPR004752">
    <property type="entry name" value="AmpG_permease/AT-1"/>
</dbReference>
<organism evidence="8 9">
    <name type="scientific">Belnapia mucosa</name>
    <dbReference type="NCBI Taxonomy" id="2804532"/>
    <lineage>
        <taxon>Bacteria</taxon>
        <taxon>Pseudomonadati</taxon>
        <taxon>Pseudomonadota</taxon>
        <taxon>Alphaproteobacteria</taxon>
        <taxon>Acetobacterales</taxon>
        <taxon>Roseomonadaceae</taxon>
        <taxon>Belnapia</taxon>
    </lineage>
</organism>
<dbReference type="PANTHER" id="PTHR12778:SF10">
    <property type="entry name" value="MAJOR FACILITATOR SUPERFAMILY DOMAIN-CONTAINING PROTEIN 3"/>
    <property type="match status" value="1"/>
</dbReference>
<evidence type="ECO:0000256" key="2">
    <source>
        <dbReference type="ARBA" id="ARBA00008335"/>
    </source>
</evidence>
<evidence type="ECO:0000256" key="4">
    <source>
        <dbReference type="ARBA" id="ARBA00022692"/>
    </source>
</evidence>
<dbReference type="Pfam" id="PF07690">
    <property type="entry name" value="MFS_1"/>
    <property type="match status" value="1"/>
</dbReference>
<keyword evidence="4 7" id="KW-0812">Transmembrane</keyword>
<gene>
    <name evidence="8" type="ORF">JMJ55_09090</name>
</gene>
<sequence>MFDTVPATRTAWWRDRRYLVLLALGFASGIPLPLTAATLRRWLSEEGLSVEVIGLTASLGLAYTLKFLWAPALDQVPPPLFRWLGRRRGWLACIQPVLIASILALGLTSPGPESYAATFALAGLVAFLSASQDVVVDAYRIDLLEEREQGYGLALYVWGYRGALLAAGAGALAVTEWGGWALGYGICAGLLGIGLLAVLLGSEPPSPERLAMTPAERVRAALVDPFLDFMGRRHWLAILLFVVLFKLGEALAGVMTQPFYAALGFTRLELAAINNVFGLLAILAGALAGGWLIRRLGIARALVLTGFGQMLSNLMYVAVAQSGHDIPLLWAQVGIENFTDGMADSAFLAYLSGLTNRAFSATQYALLSSLAAFASRTIGSASGYLAGWMGWTGFFLMTTLAALPAMAIMLWLLRRLPPGTASVRSTA</sequence>
<reference evidence="8 9" key="1">
    <citation type="submission" date="2021-01" db="EMBL/GenBank/DDBJ databases">
        <title>Belnapia mucosa sp. nov. and Belnapia arida sp. nov., isolated from the Tabernas Desert (Almeria, Spain).</title>
        <authorList>
            <person name="Molina-Menor E."/>
            <person name="Vidal-Verdu A."/>
            <person name="Calonge A."/>
            <person name="Satari L."/>
            <person name="Pereto Magraner J."/>
            <person name="Porcar Miralles M."/>
        </authorList>
    </citation>
    <scope>NUCLEOTIDE SEQUENCE [LARGE SCALE GENOMIC DNA]</scope>
    <source>
        <strain evidence="8 9">T6</strain>
    </source>
</reference>
<feature type="transmembrane region" description="Helical" evidence="7">
    <location>
        <begin position="18"/>
        <end position="36"/>
    </location>
</feature>
<dbReference type="InterPro" id="IPR011701">
    <property type="entry name" value="MFS"/>
</dbReference>
<comment type="caution">
    <text evidence="8">The sequence shown here is derived from an EMBL/GenBank/DDBJ whole genome shotgun (WGS) entry which is preliminary data.</text>
</comment>
<feature type="transmembrane region" description="Helical" evidence="7">
    <location>
        <begin position="180"/>
        <end position="200"/>
    </location>
</feature>
<evidence type="ECO:0000256" key="5">
    <source>
        <dbReference type="ARBA" id="ARBA00022989"/>
    </source>
</evidence>
<keyword evidence="9" id="KW-1185">Reference proteome</keyword>
<dbReference type="Gene3D" id="1.20.1250.20">
    <property type="entry name" value="MFS general substrate transporter like domains"/>
    <property type="match status" value="1"/>
</dbReference>
<comment type="subcellular location">
    <subcellularLocation>
        <location evidence="1">Membrane</location>
        <topology evidence="1">Multi-pass membrane protein</topology>
    </subcellularLocation>
</comment>
<protein>
    <submittedName>
        <fullName evidence="8">MFS transporter</fullName>
    </submittedName>
</protein>